<reference evidence="3 4" key="1">
    <citation type="submission" date="2021-08" db="EMBL/GenBank/DDBJ databases">
        <title>Streptomyces sp. PTM05 isolated from lichen.</title>
        <authorList>
            <person name="Somphong A."/>
            <person name="Phongsopitanun W."/>
            <person name="Tanasupawat S."/>
        </authorList>
    </citation>
    <scope>NUCLEOTIDE SEQUENCE [LARGE SCALE GENOMIC DNA]</scope>
    <source>
        <strain evidence="3 4">Ptm05</strain>
    </source>
</reference>
<feature type="domain" description="6-phosphogluconate dehydrogenase NADP-binding" evidence="1">
    <location>
        <begin position="5"/>
        <end position="151"/>
    </location>
</feature>
<gene>
    <name evidence="3" type="ORF">K7472_24915</name>
</gene>
<protein>
    <submittedName>
        <fullName evidence="3">DUF1932 domain-containing protein</fullName>
    </submittedName>
</protein>
<sequence>MTTVGILHPGSMGAAVAGQAALGGAEVLWCPDRRSSATQKRAARYGLTPVSSLAELSARADIILSICPPAAAREVAEAVAETAFSGIYVEGNAVAPTSTRTIKDILTAAGACLVDGALVGSPPSEVKGPRFYLAGPTKAVDTVAQLFTNSAVDTHFLSGELGKASALKLSYSSYQKTSRVLAAVAYALARDHGVEQELVEIANQRTTSYLSEIEYIPKTHARSWRWGSEMREAEQAINESDLPAHLVSAAARLMEHWKLSSDFPSVEESLDSLHCPRDVSR</sequence>
<dbReference type="InterPro" id="IPR051265">
    <property type="entry name" value="HIBADH-related_NP60_sf"/>
</dbReference>
<dbReference type="InterPro" id="IPR006115">
    <property type="entry name" value="6PGDH_NADP-bd"/>
</dbReference>
<evidence type="ECO:0000259" key="1">
    <source>
        <dbReference type="Pfam" id="PF03446"/>
    </source>
</evidence>
<dbReference type="InterPro" id="IPR036291">
    <property type="entry name" value="NAD(P)-bd_dom_sf"/>
</dbReference>
<dbReference type="Proteomes" id="UP001198565">
    <property type="component" value="Unassembled WGS sequence"/>
</dbReference>
<dbReference type="InterPro" id="IPR013328">
    <property type="entry name" value="6PGD_dom2"/>
</dbReference>
<organism evidence="3 4">
    <name type="scientific">Streptantibioticus parmotrematis</name>
    <dbReference type="NCBI Taxonomy" id="2873249"/>
    <lineage>
        <taxon>Bacteria</taxon>
        <taxon>Bacillati</taxon>
        <taxon>Actinomycetota</taxon>
        <taxon>Actinomycetes</taxon>
        <taxon>Kitasatosporales</taxon>
        <taxon>Streptomycetaceae</taxon>
        <taxon>Streptantibioticus</taxon>
    </lineage>
</organism>
<dbReference type="InterPro" id="IPR015814">
    <property type="entry name" value="Pgluconate_DH_NAD-bd_C"/>
</dbReference>
<comment type="caution">
    <text evidence="3">The sequence shown here is derived from an EMBL/GenBank/DDBJ whole genome shotgun (WGS) entry which is preliminary data.</text>
</comment>
<dbReference type="InterPro" id="IPR008927">
    <property type="entry name" value="6-PGluconate_DH-like_C_sf"/>
</dbReference>
<dbReference type="SUPFAM" id="SSF48179">
    <property type="entry name" value="6-phosphogluconate dehydrogenase C-terminal domain-like"/>
    <property type="match status" value="1"/>
</dbReference>
<dbReference type="SUPFAM" id="SSF51735">
    <property type="entry name" value="NAD(P)-binding Rossmann-fold domains"/>
    <property type="match status" value="1"/>
</dbReference>
<name>A0ABS7QXX1_9ACTN</name>
<evidence type="ECO:0000259" key="2">
    <source>
        <dbReference type="Pfam" id="PF09130"/>
    </source>
</evidence>
<evidence type="ECO:0000313" key="3">
    <source>
        <dbReference type="EMBL" id="MBY8888057.1"/>
    </source>
</evidence>
<dbReference type="PANTHER" id="PTHR43580:SF2">
    <property type="entry name" value="CYTOKINE-LIKE NUCLEAR FACTOR N-PAC"/>
    <property type="match status" value="1"/>
</dbReference>
<proteinExistence type="predicted"/>
<dbReference type="Pfam" id="PF03446">
    <property type="entry name" value="NAD_binding_2"/>
    <property type="match status" value="1"/>
</dbReference>
<feature type="domain" description="Phosphogluconate dehydrogenase NAD-binding putative C-terminal" evidence="2">
    <location>
        <begin position="189"/>
        <end position="257"/>
    </location>
</feature>
<dbReference type="PANTHER" id="PTHR43580">
    <property type="entry name" value="OXIDOREDUCTASE GLYR1-RELATED"/>
    <property type="match status" value="1"/>
</dbReference>
<dbReference type="EMBL" id="JAINVZ010000021">
    <property type="protein sequence ID" value="MBY8888057.1"/>
    <property type="molecule type" value="Genomic_DNA"/>
</dbReference>
<dbReference type="Gene3D" id="3.40.50.720">
    <property type="entry name" value="NAD(P)-binding Rossmann-like Domain"/>
    <property type="match status" value="1"/>
</dbReference>
<accession>A0ABS7QXX1</accession>
<keyword evidence="4" id="KW-1185">Reference proteome</keyword>
<dbReference type="Pfam" id="PF09130">
    <property type="entry name" value="DUF1932"/>
    <property type="match status" value="1"/>
</dbReference>
<dbReference type="Gene3D" id="1.10.1040.10">
    <property type="entry name" value="N-(1-d-carboxylethyl)-l-norvaline Dehydrogenase, domain 2"/>
    <property type="match status" value="1"/>
</dbReference>
<evidence type="ECO:0000313" key="4">
    <source>
        <dbReference type="Proteomes" id="UP001198565"/>
    </source>
</evidence>